<dbReference type="InterPro" id="IPR007324">
    <property type="entry name" value="Sugar-bd_dom_put"/>
</dbReference>
<dbReference type="SUPFAM" id="SSF88659">
    <property type="entry name" value="Sigma3 and sigma4 domains of RNA polymerase sigma factors"/>
    <property type="match status" value="1"/>
</dbReference>
<evidence type="ECO:0000256" key="1">
    <source>
        <dbReference type="ARBA" id="ARBA00010466"/>
    </source>
</evidence>
<dbReference type="PANTHER" id="PTHR34294:SF1">
    <property type="entry name" value="TRANSCRIPTIONAL REGULATOR LSRR"/>
    <property type="match status" value="1"/>
</dbReference>
<dbReference type="InterPro" id="IPR013324">
    <property type="entry name" value="RNA_pol_sigma_r3/r4-like"/>
</dbReference>
<gene>
    <name evidence="6" type="ORF">ATJ78_2969</name>
</gene>
<dbReference type="Proteomes" id="UP000221369">
    <property type="component" value="Unassembled WGS sequence"/>
</dbReference>
<dbReference type="InterPro" id="IPR051054">
    <property type="entry name" value="SorC_transcr_regulators"/>
</dbReference>
<dbReference type="PANTHER" id="PTHR34294">
    <property type="entry name" value="TRANSCRIPTIONAL REGULATOR-RELATED"/>
    <property type="match status" value="1"/>
</dbReference>
<evidence type="ECO:0000256" key="3">
    <source>
        <dbReference type="ARBA" id="ARBA00023125"/>
    </source>
</evidence>
<dbReference type="GO" id="GO:0003677">
    <property type="term" value="F:DNA binding"/>
    <property type="evidence" value="ECO:0007669"/>
    <property type="project" value="UniProtKB-KW"/>
</dbReference>
<evidence type="ECO:0000256" key="2">
    <source>
        <dbReference type="ARBA" id="ARBA00023015"/>
    </source>
</evidence>
<feature type="domain" description="Sugar-binding" evidence="5">
    <location>
        <begin position="69"/>
        <end position="322"/>
    </location>
</feature>
<evidence type="ECO:0000313" key="6">
    <source>
        <dbReference type="EMBL" id="PFG31986.1"/>
    </source>
</evidence>
<protein>
    <submittedName>
        <fullName evidence="6">DNA-binding transcriptional regulator LsrR (DeoR family)</fullName>
    </submittedName>
</protein>
<dbReference type="RefSeq" id="WP_434061504.1">
    <property type="nucleotide sequence ID" value="NZ_PDJE01000001.1"/>
</dbReference>
<accession>A0A2A9E024</accession>
<dbReference type="Pfam" id="PF04198">
    <property type="entry name" value="Sugar-bind"/>
    <property type="match status" value="1"/>
</dbReference>
<keyword evidence="7" id="KW-1185">Reference proteome</keyword>
<keyword evidence="3 6" id="KW-0238">DNA-binding</keyword>
<comment type="caution">
    <text evidence="6">The sequence shown here is derived from an EMBL/GenBank/DDBJ whole genome shotgun (WGS) entry which is preliminary data.</text>
</comment>
<dbReference type="EMBL" id="PDJE01000001">
    <property type="protein sequence ID" value="PFG31986.1"/>
    <property type="molecule type" value="Genomic_DNA"/>
</dbReference>
<dbReference type="SUPFAM" id="SSF100950">
    <property type="entry name" value="NagB/RpiA/CoA transferase-like"/>
    <property type="match status" value="1"/>
</dbReference>
<dbReference type="Gene3D" id="1.10.10.60">
    <property type="entry name" value="Homeodomain-like"/>
    <property type="match status" value="1"/>
</dbReference>
<dbReference type="GO" id="GO:0030246">
    <property type="term" value="F:carbohydrate binding"/>
    <property type="evidence" value="ECO:0007669"/>
    <property type="project" value="InterPro"/>
</dbReference>
<dbReference type="AlphaFoldDB" id="A0A2A9E024"/>
<evidence type="ECO:0000256" key="4">
    <source>
        <dbReference type="ARBA" id="ARBA00023163"/>
    </source>
</evidence>
<keyword evidence="2" id="KW-0805">Transcription regulation</keyword>
<reference evidence="6 7" key="1">
    <citation type="submission" date="2017-10" db="EMBL/GenBank/DDBJ databases">
        <title>Sequencing the genomes of 1000 actinobacteria strains.</title>
        <authorList>
            <person name="Klenk H.-P."/>
        </authorList>
    </citation>
    <scope>NUCLEOTIDE SEQUENCE [LARGE SCALE GENOMIC DNA]</scope>
    <source>
        <strain evidence="6 7">DSM 21798</strain>
    </source>
</reference>
<dbReference type="Gene3D" id="3.40.50.1360">
    <property type="match status" value="1"/>
</dbReference>
<evidence type="ECO:0000313" key="7">
    <source>
        <dbReference type="Proteomes" id="UP000221369"/>
    </source>
</evidence>
<comment type="similarity">
    <text evidence="1">Belongs to the SorC transcriptional regulatory family.</text>
</comment>
<organism evidence="6 7">
    <name type="scientific">Paramicrobacterium agarici</name>
    <dbReference type="NCBI Taxonomy" id="630514"/>
    <lineage>
        <taxon>Bacteria</taxon>
        <taxon>Bacillati</taxon>
        <taxon>Actinomycetota</taxon>
        <taxon>Actinomycetes</taxon>
        <taxon>Micrococcales</taxon>
        <taxon>Microbacteriaceae</taxon>
        <taxon>Paramicrobacterium</taxon>
    </lineage>
</organism>
<dbReference type="InterPro" id="IPR037171">
    <property type="entry name" value="NagB/RpiA_transferase-like"/>
</dbReference>
<evidence type="ECO:0000259" key="5">
    <source>
        <dbReference type="Pfam" id="PF04198"/>
    </source>
</evidence>
<keyword evidence="4" id="KW-0804">Transcription</keyword>
<proteinExistence type="inferred from homology"/>
<name>A0A2A9E024_9MICO</name>
<sequence>MAKHPSNSLSGKTRDALTAAQLYYLQDLTMDAIARELHTSRSSVSRLLSHARDTGLVTINVSSPLDVPRQLESDIRRRFGVVTHVVPIPEHTSDVDRLDRVALTAARILGGFVESNMVIGVAWGATMTAVSRHLTPKHTHNSRIVQLNGAANPRTTGLVYASELLQRFGTAFGAAVQQFAVPALFDDPETKAAMWRERSVRRVLDIQHSMDMTVFGLGSPFAVVPSHVYVGGYLDEDDLASMQKANVVGDVATVFYREDGSSDGIEINTRSSGPDLDVQRRVARRVCIVSGESKLQSLRGALAAGLITDLIVDATTARLLLAS</sequence>